<evidence type="ECO:0008006" key="3">
    <source>
        <dbReference type="Google" id="ProtNLM"/>
    </source>
</evidence>
<organism evidence="1 2">
    <name type="scientific">Streptomyces noursei</name>
    <name type="common">Streptomyces albulus</name>
    <dbReference type="NCBI Taxonomy" id="1971"/>
    <lineage>
        <taxon>Bacteria</taxon>
        <taxon>Bacillati</taxon>
        <taxon>Actinomycetota</taxon>
        <taxon>Actinomycetes</taxon>
        <taxon>Kitasatosporales</taxon>
        <taxon>Streptomycetaceae</taxon>
        <taxon>Streptomyces</taxon>
    </lineage>
</organism>
<dbReference type="RefSeq" id="WP_073444034.1">
    <property type="nucleotide sequence ID" value="NZ_LJSN01000002.1"/>
</dbReference>
<proteinExistence type="predicted"/>
<keyword evidence="2" id="KW-1185">Reference proteome</keyword>
<sequence>MTEALSRREQFLLAQIEQDLRAEDTELDRRLTTMRWDVPPPQEPQSEGQGGAPAVRALGVLLRGLLASAATASVTAMTSVCASLWGLTLACLARLVGRWARPLSTDDPEPAD</sequence>
<gene>
    <name evidence="1" type="ORF">AOB60_05090</name>
</gene>
<name>A0A2N8PH96_STRNR</name>
<comment type="caution">
    <text evidence="1">The sequence shown here is derived from an EMBL/GenBank/DDBJ whole genome shotgun (WGS) entry which is preliminary data.</text>
</comment>
<dbReference type="Pfam" id="PF11239">
    <property type="entry name" value="DUF3040"/>
    <property type="match status" value="1"/>
</dbReference>
<protein>
    <recommendedName>
        <fullName evidence="3">DUF3040 domain-containing protein</fullName>
    </recommendedName>
</protein>
<evidence type="ECO:0000313" key="2">
    <source>
        <dbReference type="Proteomes" id="UP000236047"/>
    </source>
</evidence>
<dbReference type="InterPro" id="IPR021401">
    <property type="entry name" value="DUF3040"/>
</dbReference>
<accession>A0A2N8PH96</accession>
<dbReference type="Proteomes" id="UP000236047">
    <property type="component" value="Unassembled WGS sequence"/>
</dbReference>
<dbReference type="AlphaFoldDB" id="A0A2N8PH96"/>
<dbReference type="EMBL" id="LJSN01000002">
    <property type="protein sequence ID" value="PNE40346.1"/>
    <property type="molecule type" value="Genomic_DNA"/>
</dbReference>
<reference evidence="2" key="1">
    <citation type="submission" date="2015-09" db="EMBL/GenBank/DDBJ databases">
        <authorList>
            <person name="Graham D.E."/>
            <person name="Mahan K.M."/>
            <person name="Klingeman D.M."/>
            <person name="Fida T."/>
            <person name="Giannone R.J."/>
            <person name="Hettich R.L."/>
            <person name="Parry R.J."/>
            <person name="Spain J.C."/>
        </authorList>
    </citation>
    <scope>NUCLEOTIDE SEQUENCE [LARGE SCALE GENOMIC DNA]</scope>
    <source>
        <strain evidence="2">JCM 4701</strain>
    </source>
</reference>
<evidence type="ECO:0000313" key="1">
    <source>
        <dbReference type="EMBL" id="PNE40346.1"/>
    </source>
</evidence>